<dbReference type="GO" id="GO:0003676">
    <property type="term" value="F:nucleic acid binding"/>
    <property type="evidence" value="ECO:0007669"/>
    <property type="project" value="UniProtKB-UniRule"/>
</dbReference>
<dbReference type="GO" id="GO:0004222">
    <property type="term" value="F:metalloendopeptidase activity"/>
    <property type="evidence" value="ECO:0007669"/>
    <property type="project" value="UniProtKB-UniRule"/>
</dbReference>
<feature type="binding site" evidence="6">
    <location>
        <position position="323"/>
    </location>
    <ligand>
        <name>Zn(2+)</name>
        <dbReference type="ChEBI" id="CHEBI:29105"/>
        <note>catalytic</note>
    </ligand>
</feature>
<dbReference type="PROSITE" id="PS51864">
    <property type="entry name" value="ASTACIN"/>
    <property type="match status" value="1"/>
</dbReference>
<dbReference type="Proteomes" id="UP000242188">
    <property type="component" value="Unassembled WGS sequence"/>
</dbReference>
<dbReference type="GO" id="GO:0008270">
    <property type="term" value="F:zinc ion binding"/>
    <property type="evidence" value="ECO:0007669"/>
    <property type="project" value="UniProtKB-UniRule"/>
</dbReference>
<keyword evidence="4 6" id="KW-0862">Zinc</keyword>
<evidence type="ECO:0000256" key="7">
    <source>
        <dbReference type="RuleBase" id="RU361183"/>
    </source>
</evidence>
<comment type="cofactor">
    <cofactor evidence="6 7">
        <name>Zn(2+)</name>
        <dbReference type="ChEBI" id="CHEBI:29105"/>
    </cofactor>
    <text evidence="6 7">Binds 1 zinc ion per subunit.</text>
</comment>
<sequence length="444" mass="49851">MLLLVCSCVSATFYIRAPGHKFTVATSSDVGHSWKLAKSHDGQAAAYPTQSASNLRPAQAAVITAGSIGSNNLGQSLGQGSVLGNSWETVRSTEGDLIASFGQTSGGDGTLLSRAPAGQVTHIGGTGPVQQEFINVGTRREKIAPEQALSVSQYAGGMSTINEEMEAAIGPRIFRSATIAAPAGTVIAEGDIIWNIKQYNTIQKELRTQWATRRRPRPDPRLVSLWPGGIVPIRISSGGFTRGQKRRMQTAMNRISRDTCVCFRIVTKTQASLGAPHVRIRNRRRCASFIGRNIRRSGRQRYQDLLMAPMCRSTRVFTHQLLHTLGLYHEHTAPDRNRYVRILYRNISPDHWFHMNRIPWVRYSNIQRTTPYDYKSLMHYGPWVFTNNRRITIYPTRNTASNLARVGRSNLMSSLDQRRIRRMYDCPRVPPPRPSCPQYPYRFP</sequence>
<keyword evidence="11" id="KW-1185">Reference proteome</keyword>
<dbReference type="AlphaFoldDB" id="A0A210PIY4"/>
<protein>
    <recommendedName>
        <fullName evidence="7">Metalloendopeptidase</fullName>
        <ecNumber evidence="7">3.4.24.-</ecNumber>
    </recommendedName>
</protein>
<dbReference type="InterPro" id="IPR001506">
    <property type="entry name" value="Peptidase_M12A"/>
</dbReference>
<feature type="binding site" evidence="6">
    <location>
        <position position="329"/>
    </location>
    <ligand>
        <name>Zn(2+)</name>
        <dbReference type="ChEBI" id="CHEBI:29105"/>
        <note>catalytic</note>
    </ligand>
</feature>
<dbReference type="OrthoDB" id="291007at2759"/>
<comment type="caution">
    <text evidence="6">Lacks conserved residue(s) required for the propagation of feature annotation.</text>
</comment>
<organism evidence="10 11">
    <name type="scientific">Mizuhopecten yessoensis</name>
    <name type="common">Japanese scallop</name>
    <name type="synonym">Patinopecten yessoensis</name>
    <dbReference type="NCBI Taxonomy" id="6573"/>
    <lineage>
        <taxon>Eukaryota</taxon>
        <taxon>Metazoa</taxon>
        <taxon>Spiralia</taxon>
        <taxon>Lophotrochozoa</taxon>
        <taxon>Mollusca</taxon>
        <taxon>Bivalvia</taxon>
        <taxon>Autobranchia</taxon>
        <taxon>Pteriomorphia</taxon>
        <taxon>Pectinida</taxon>
        <taxon>Pectinoidea</taxon>
        <taxon>Pectinidae</taxon>
        <taxon>Mizuhopecten</taxon>
    </lineage>
</organism>
<dbReference type="InterPro" id="IPR024079">
    <property type="entry name" value="MetalloPept_cat_dom_sf"/>
</dbReference>
<dbReference type="EC" id="3.4.24.-" evidence="7"/>
<evidence type="ECO:0000256" key="1">
    <source>
        <dbReference type="ARBA" id="ARBA00022670"/>
    </source>
</evidence>
<evidence type="ECO:0000313" key="10">
    <source>
        <dbReference type="EMBL" id="OWF36451.1"/>
    </source>
</evidence>
<dbReference type="SMART" id="SM00235">
    <property type="entry name" value="ZnMc"/>
    <property type="match status" value="1"/>
</dbReference>
<dbReference type="InterPro" id="IPR006026">
    <property type="entry name" value="Peptidase_Metallo"/>
</dbReference>
<dbReference type="PANTHER" id="PTHR10127">
    <property type="entry name" value="DISCOIDIN, CUB, EGF, LAMININ , AND ZINC METALLOPROTEASE DOMAIN CONTAINING"/>
    <property type="match status" value="1"/>
</dbReference>
<dbReference type="Pfam" id="PF01400">
    <property type="entry name" value="Astacin"/>
    <property type="match status" value="1"/>
</dbReference>
<feature type="domain" description="Peptidase M12A" evidence="9">
    <location>
        <begin position="217"/>
        <end position="427"/>
    </location>
</feature>
<evidence type="ECO:0000259" key="8">
    <source>
        <dbReference type="PROSITE" id="PS51061"/>
    </source>
</evidence>
<dbReference type="SUPFAM" id="SSF55486">
    <property type="entry name" value="Metalloproteases ('zincins'), catalytic domain"/>
    <property type="match status" value="1"/>
</dbReference>
<dbReference type="EMBL" id="NEDP02076617">
    <property type="protein sequence ID" value="OWF36451.1"/>
    <property type="molecule type" value="Genomic_DNA"/>
</dbReference>
<dbReference type="Gene3D" id="3.40.390.10">
    <property type="entry name" value="Collagenase (Catalytic Domain)"/>
    <property type="match status" value="1"/>
</dbReference>
<comment type="caution">
    <text evidence="10">The sequence shown here is derived from an EMBL/GenBank/DDBJ whole genome shotgun (WGS) entry which is preliminary data.</text>
</comment>
<accession>A0A210PIY4</accession>
<reference evidence="10 11" key="1">
    <citation type="journal article" date="2017" name="Nat. Ecol. Evol.">
        <title>Scallop genome provides insights into evolution of bilaterian karyotype and development.</title>
        <authorList>
            <person name="Wang S."/>
            <person name="Zhang J."/>
            <person name="Jiao W."/>
            <person name="Li J."/>
            <person name="Xun X."/>
            <person name="Sun Y."/>
            <person name="Guo X."/>
            <person name="Huan P."/>
            <person name="Dong B."/>
            <person name="Zhang L."/>
            <person name="Hu X."/>
            <person name="Sun X."/>
            <person name="Wang J."/>
            <person name="Zhao C."/>
            <person name="Wang Y."/>
            <person name="Wang D."/>
            <person name="Huang X."/>
            <person name="Wang R."/>
            <person name="Lv J."/>
            <person name="Li Y."/>
            <person name="Zhang Z."/>
            <person name="Liu B."/>
            <person name="Lu W."/>
            <person name="Hui Y."/>
            <person name="Liang J."/>
            <person name="Zhou Z."/>
            <person name="Hou R."/>
            <person name="Li X."/>
            <person name="Liu Y."/>
            <person name="Li H."/>
            <person name="Ning X."/>
            <person name="Lin Y."/>
            <person name="Zhao L."/>
            <person name="Xing Q."/>
            <person name="Dou J."/>
            <person name="Li Y."/>
            <person name="Mao J."/>
            <person name="Guo H."/>
            <person name="Dou H."/>
            <person name="Li T."/>
            <person name="Mu C."/>
            <person name="Jiang W."/>
            <person name="Fu Q."/>
            <person name="Fu X."/>
            <person name="Miao Y."/>
            <person name="Liu J."/>
            <person name="Yu Q."/>
            <person name="Li R."/>
            <person name="Liao H."/>
            <person name="Li X."/>
            <person name="Kong Y."/>
            <person name="Jiang Z."/>
            <person name="Chourrout D."/>
            <person name="Li R."/>
            <person name="Bao Z."/>
        </authorList>
    </citation>
    <scope>NUCLEOTIDE SEQUENCE [LARGE SCALE GENOMIC DNA]</scope>
    <source>
        <strain evidence="10 11">PY_sf001</strain>
    </source>
</reference>
<name>A0A210PIY4_MIZYE</name>
<keyword evidence="2 6" id="KW-0479">Metal-binding</keyword>
<dbReference type="InterPro" id="IPR001374">
    <property type="entry name" value="R3H_dom"/>
</dbReference>
<evidence type="ECO:0000256" key="5">
    <source>
        <dbReference type="ARBA" id="ARBA00023049"/>
    </source>
</evidence>
<dbReference type="GO" id="GO:0006508">
    <property type="term" value="P:proteolysis"/>
    <property type="evidence" value="ECO:0007669"/>
    <property type="project" value="UniProtKB-KW"/>
</dbReference>
<evidence type="ECO:0000313" key="11">
    <source>
        <dbReference type="Proteomes" id="UP000242188"/>
    </source>
</evidence>
<feature type="binding site" evidence="6">
    <location>
        <position position="319"/>
    </location>
    <ligand>
        <name>Zn(2+)</name>
        <dbReference type="ChEBI" id="CHEBI:29105"/>
        <note>catalytic</note>
    </ligand>
</feature>
<evidence type="ECO:0000256" key="3">
    <source>
        <dbReference type="ARBA" id="ARBA00022801"/>
    </source>
</evidence>
<keyword evidence="1 7" id="KW-0645">Protease</keyword>
<evidence type="ECO:0000256" key="4">
    <source>
        <dbReference type="ARBA" id="ARBA00022833"/>
    </source>
</evidence>
<keyword evidence="3 7" id="KW-0378">Hydrolase</keyword>
<dbReference type="PRINTS" id="PR00480">
    <property type="entry name" value="ASTACIN"/>
</dbReference>
<feature type="domain" description="R3H" evidence="8">
    <location>
        <begin position="281"/>
        <end position="346"/>
    </location>
</feature>
<gene>
    <name evidence="10" type="ORF">KP79_PYT23009</name>
</gene>
<evidence type="ECO:0000259" key="9">
    <source>
        <dbReference type="PROSITE" id="PS51864"/>
    </source>
</evidence>
<evidence type="ECO:0000256" key="6">
    <source>
        <dbReference type="PROSITE-ProRule" id="PRU01211"/>
    </source>
</evidence>
<evidence type="ECO:0000256" key="2">
    <source>
        <dbReference type="ARBA" id="ARBA00022723"/>
    </source>
</evidence>
<dbReference type="PROSITE" id="PS51061">
    <property type="entry name" value="R3H"/>
    <property type="match status" value="1"/>
</dbReference>
<keyword evidence="5 7" id="KW-0482">Metalloprotease</keyword>
<proteinExistence type="predicted"/>
<dbReference type="PANTHER" id="PTHR10127:SF780">
    <property type="entry name" value="METALLOENDOPEPTIDASE"/>
    <property type="match status" value="1"/>
</dbReference>
<dbReference type="STRING" id="6573.A0A210PIY4"/>